<evidence type="ECO:0000313" key="3">
    <source>
        <dbReference type="Proteomes" id="UP000095282"/>
    </source>
</evidence>
<name>A0A1I7TUC3_9PELO</name>
<evidence type="ECO:0000313" key="4">
    <source>
        <dbReference type="WBParaSite" id="Csp11.Scaffold629.g11870.t1"/>
    </source>
</evidence>
<keyword evidence="1" id="KW-0175">Coiled coil</keyword>
<reference evidence="4" key="1">
    <citation type="submission" date="2016-11" db="UniProtKB">
        <authorList>
            <consortium name="WormBaseParasite"/>
        </authorList>
    </citation>
    <scope>IDENTIFICATION</scope>
</reference>
<organism evidence="3 4">
    <name type="scientific">Caenorhabditis tropicalis</name>
    <dbReference type="NCBI Taxonomy" id="1561998"/>
    <lineage>
        <taxon>Eukaryota</taxon>
        <taxon>Metazoa</taxon>
        <taxon>Ecdysozoa</taxon>
        <taxon>Nematoda</taxon>
        <taxon>Chromadorea</taxon>
        <taxon>Rhabditida</taxon>
        <taxon>Rhabditina</taxon>
        <taxon>Rhabditomorpha</taxon>
        <taxon>Rhabditoidea</taxon>
        <taxon>Rhabditidae</taxon>
        <taxon>Peloderinae</taxon>
        <taxon>Caenorhabditis</taxon>
    </lineage>
</organism>
<evidence type="ECO:0000256" key="1">
    <source>
        <dbReference type="SAM" id="Coils"/>
    </source>
</evidence>
<dbReference type="AlphaFoldDB" id="A0A1I7TUC3"/>
<dbReference type="Proteomes" id="UP000095282">
    <property type="component" value="Unplaced"/>
</dbReference>
<accession>A0A1I7TUC3</accession>
<keyword evidence="3" id="KW-1185">Reference proteome</keyword>
<dbReference type="WBParaSite" id="Csp11.Scaffold629.g11870.t1">
    <property type="protein sequence ID" value="Csp11.Scaffold629.g11870.t1"/>
    <property type="gene ID" value="Csp11.Scaffold629.g11870"/>
</dbReference>
<evidence type="ECO:0000256" key="2">
    <source>
        <dbReference type="SAM" id="MobiDB-lite"/>
    </source>
</evidence>
<protein>
    <submittedName>
        <fullName evidence="4">RNF213</fullName>
    </submittedName>
</protein>
<proteinExistence type="predicted"/>
<feature type="coiled-coil region" evidence="1">
    <location>
        <begin position="199"/>
        <end position="230"/>
    </location>
</feature>
<sequence length="525" mass="61000">MDSIYHSSVVSNVSETIENAEDATGIVTRAIMANYTKGDPVAEEFVTRVRNVNFKYYRGLFKSIPKSEMKKNKEMVKMVTDVARETALEHGFLEADNDGRNRKAKLNDEEFLNKLHQVVILHVMESKELLEMEFFDHFIESRRERMEWLDDGEEKESQMHFLDIYETVLDEKDPFVVHNGIKMRSSKKEITDSKEIVTRNKAMKNIADFKNRLSEIAKRKREELHKLLKDADKPTEELIVFRMIADLIYFAEKDIDETIKNPEMVKIVSESLSALDCSPSSIITFRKEKDTSDALVRAIWNHCENRNGAAAEELLVQIRRADLVYCKKLFLLMNPGSENDWKMQKWFEKVCGSVGVSSERYIKMTTNPEMMEVMSGLAKEIALKHGFSEVHDVSLKTLIPKRKRIQEEGNRNPKLKERKFHLDLCLSVLNHVLNSSDPLQMEFRDELISSTKERIASMEDCERKRNEISNLKTFESILDKKTLVIYDAGDIDKEMVKRNKRLKSLEEGSEEEIEEEKPSFLSSML</sequence>
<feature type="region of interest" description="Disordered" evidence="2">
    <location>
        <begin position="505"/>
        <end position="525"/>
    </location>
</feature>